<organism evidence="2 3">
    <name type="scientific">Miscanthus lutarioriparius</name>
    <dbReference type="NCBI Taxonomy" id="422564"/>
    <lineage>
        <taxon>Eukaryota</taxon>
        <taxon>Viridiplantae</taxon>
        <taxon>Streptophyta</taxon>
        <taxon>Embryophyta</taxon>
        <taxon>Tracheophyta</taxon>
        <taxon>Spermatophyta</taxon>
        <taxon>Magnoliopsida</taxon>
        <taxon>Liliopsida</taxon>
        <taxon>Poales</taxon>
        <taxon>Poaceae</taxon>
        <taxon>PACMAD clade</taxon>
        <taxon>Panicoideae</taxon>
        <taxon>Andropogonodae</taxon>
        <taxon>Andropogoneae</taxon>
        <taxon>Saccharinae</taxon>
        <taxon>Miscanthus</taxon>
    </lineage>
</organism>
<name>A0A811RGY8_9POAL</name>
<reference evidence="2" key="1">
    <citation type="submission" date="2020-10" db="EMBL/GenBank/DDBJ databases">
        <authorList>
            <person name="Han B."/>
            <person name="Lu T."/>
            <person name="Zhao Q."/>
            <person name="Huang X."/>
            <person name="Zhao Y."/>
        </authorList>
    </citation>
    <scope>NUCLEOTIDE SEQUENCE</scope>
</reference>
<dbReference type="EMBL" id="CAJGYO010000014">
    <property type="protein sequence ID" value="CAD6269145.1"/>
    <property type="molecule type" value="Genomic_DNA"/>
</dbReference>
<comment type="caution">
    <text evidence="2">The sequence shown here is derived from an EMBL/GenBank/DDBJ whole genome shotgun (WGS) entry which is preliminary data.</text>
</comment>
<feature type="compositionally biased region" description="Basic and acidic residues" evidence="1">
    <location>
        <begin position="128"/>
        <end position="151"/>
    </location>
</feature>
<keyword evidence="3" id="KW-1185">Reference proteome</keyword>
<feature type="region of interest" description="Disordered" evidence="1">
    <location>
        <begin position="88"/>
        <end position="171"/>
    </location>
</feature>
<gene>
    <name evidence="2" type="ORF">NCGR_LOCUS52450</name>
</gene>
<dbReference type="AlphaFoldDB" id="A0A811RGY8"/>
<feature type="region of interest" description="Disordered" evidence="1">
    <location>
        <begin position="25"/>
        <end position="70"/>
    </location>
</feature>
<feature type="compositionally biased region" description="Basic residues" evidence="1">
    <location>
        <begin position="161"/>
        <end position="171"/>
    </location>
</feature>
<feature type="compositionally biased region" description="Low complexity" evidence="1">
    <location>
        <begin position="34"/>
        <end position="45"/>
    </location>
</feature>
<evidence type="ECO:0000313" key="2">
    <source>
        <dbReference type="EMBL" id="CAD6269145.1"/>
    </source>
</evidence>
<protein>
    <submittedName>
        <fullName evidence="2">Uncharacterized protein</fullName>
    </submittedName>
</protein>
<evidence type="ECO:0000256" key="1">
    <source>
        <dbReference type="SAM" id="MobiDB-lite"/>
    </source>
</evidence>
<proteinExistence type="predicted"/>
<accession>A0A811RGY8</accession>
<dbReference type="Proteomes" id="UP000604825">
    <property type="component" value="Unassembled WGS sequence"/>
</dbReference>
<sequence length="171" mass="18195">MASSPWPASAPALPPLAVAARLAPVPLPPPREVPSPGARVPPRGSRVGGGILPKSASRSSPPLAKSNRKRSTVWAWAWACVEASAGAARTGEEPVVEVPGDLDAVAGRPLPNAPSRRRGSESTGPGVLREDEQLLLRLDPETERAERDGRVEWNTGDCARRERRRASRQPC</sequence>
<evidence type="ECO:0000313" key="3">
    <source>
        <dbReference type="Proteomes" id="UP000604825"/>
    </source>
</evidence>